<dbReference type="Gene3D" id="2.60.40.790">
    <property type="match status" value="1"/>
</dbReference>
<evidence type="ECO:0000313" key="4">
    <source>
        <dbReference type="Proteomes" id="UP000594263"/>
    </source>
</evidence>
<evidence type="ECO:0000313" key="3">
    <source>
        <dbReference type="EnsemblPlants" id="Kaladp0091s0132.1.v1.1"/>
    </source>
</evidence>
<evidence type="ECO:0000256" key="1">
    <source>
        <dbReference type="ARBA" id="ARBA00006997"/>
    </source>
</evidence>
<dbReference type="GO" id="GO:0006950">
    <property type="term" value="P:response to stress"/>
    <property type="evidence" value="ECO:0007669"/>
    <property type="project" value="UniProtKB-ARBA"/>
</dbReference>
<dbReference type="OMA" id="FSCNCLS"/>
<dbReference type="AlphaFoldDB" id="A0A7N1A3H1"/>
<dbReference type="GO" id="GO:0005829">
    <property type="term" value="C:cytosol"/>
    <property type="evidence" value="ECO:0007669"/>
    <property type="project" value="TreeGrafter"/>
</dbReference>
<dbReference type="InterPro" id="IPR008978">
    <property type="entry name" value="HSP20-like_chaperone"/>
</dbReference>
<dbReference type="PROSITE" id="PS51203">
    <property type="entry name" value="CS"/>
    <property type="match status" value="1"/>
</dbReference>
<dbReference type="Gene3D" id="3.40.50.300">
    <property type="entry name" value="P-loop containing nucleotide triphosphate hydrolases"/>
    <property type="match status" value="1"/>
</dbReference>
<keyword evidence="4" id="KW-1185">Reference proteome</keyword>
<dbReference type="CDD" id="cd06463">
    <property type="entry name" value="p23_like"/>
    <property type="match status" value="1"/>
</dbReference>
<dbReference type="EnsemblPlants" id="Kaladp0091s0132.1.v1.1">
    <property type="protein sequence ID" value="Kaladp0091s0132.1.v1.1"/>
    <property type="gene ID" value="Kaladp0091s0132.v1.1"/>
</dbReference>
<accession>A0A7N1A3H1</accession>
<name>A0A7N1A3H1_KALFE</name>
<dbReference type="Gramene" id="Kaladp0091s0132.1.v1.1">
    <property type="protein sequence ID" value="Kaladp0091s0132.1.v1.1"/>
    <property type="gene ID" value="Kaladp0091s0132.v1.1"/>
</dbReference>
<reference evidence="3" key="1">
    <citation type="submission" date="2021-01" db="UniProtKB">
        <authorList>
            <consortium name="EnsemblPlants"/>
        </authorList>
    </citation>
    <scope>IDENTIFICATION</scope>
</reference>
<dbReference type="PANTHER" id="PTHR21087:SF23">
    <property type="entry name" value="INACTIVE SHIKIMATE KINASE LIKE 2, CHLOROPLASTIC-RELATED"/>
    <property type="match status" value="1"/>
</dbReference>
<dbReference type="Pfam" id="PF04969">
    <property type="entry name" value="CS"/>
    <property type="match status" value="1"/>
</dbReference>
<dbReference type="Pfam" id="PF01202">
    <property type="entry name" value="SKI"/>
    <property type="match status" value="1"/>
</dbReference>
<dbReference type="Proteomes" id="UP000594263">
    <property type="component" value="Unplaced"/>
</dbReference>
<evidence type="ECO:0000259" key="2">
    <source>
        <dbReference type="PROSITE" id="PS51203"/>
    </source>
</evidence>
<comment type="similarity">
    <text evidence="1">Belongs to the shikimate kinase family.</text>
</comment>
<dbReference type="SUPFAM" id="SSF49764">
    <property type="entry name" value="HSP20-like chaperones"/>
    <property type="match status" value="1"/>
</dbReference>
<feature type="domain" description="CS" evidence="2">
    <location>
        <begin position="70"/>
        <end position="164"/>
    </location>
</feature>
<dbReference type="InterPro" id="IPR007052">
    <property type="entry name" value="CS_dom"/>
</dbReference>
<protein>
    <recommendedName>
        <fullName evidence="2">CS domain-containing protein</fullName>
    </recommendedName>
</protein>
<proteinExistence type="inferred from homology"/>
<dbReference type="InterPro" id="IPR027417">
    <property type="entry name" value="P-loop_NTPase"/>
</dbReference>
<dbReference type="InterPro" id="IPR031322">
    <property type="entry name" value="Shikimate/glucono_kinase"/>
</dbReference>
<dbReference type="PANTHER" id="PTHR21087">
    <property type="entry name" value="SHIKIMATE KINASE"/>
    <property type="match status" value="1"/>
</dbReference>
<organism evidence="3 4">
    <name type="scientific">Kalanchoe fedtschenkoi</name>
    <name type="common">Lavender scallops</name>
    <name type="synonym">South American air plant</name>
    <dbReference type="NCBI Taxonomy" id="63787"/>
    <lineage>
        <taxon>Eukaryota</taxon>
        <taxon>Viridiplantae</taxon>
        <taxon>Streptophyta</taxon>
        <taxon>Embryophyta</taxon>
        <taxon>Tracheophyta</taxon>
        <taxon>Spermatophyta</taxon>
        <taxon>Magnoliopsida</taxon>
        <taxon>eudicotyledons</taxon>
        <taxon>Gunneridae</taxon>
        <taxon>Pentapetalae</taxon>
        <taxon>Saxifragales</taxon>
        <taxon>Crassulaceae</taxon>
        <taxon>Kalanchoe</taxon>
    </lineage>
</organism>
<sequence>MSSLSFFAQNRIKTLESKIPAAATPPPAPSKLKSSFRRIAPFNFPRFSLKSLSTTKRRSRFSCNLSTFPVNTRNYEFADGASEVELRVKLESAEAIGPKDIILDARETTLTIKVQRYGLLTTVVEISRLFDRIRPSETIWYVDENELVVSLKKQDSELKWPDIVESWESLTTVAAQLLRGTSIYLVGESTEMNQLVARELSTGLGYAPIATKELLETISNQTIDSWMAAEGSESVTEAESAVFESLSTQVRAVVGTLGGKSGAACRPDKWRHLYAGFTVWLSKSDAADEASAKEEARRSFQDSGLGYSNADVVVKLQGWDADHAKPVAQAALSALKQLVLSDKKLTAKKSLYIRLGCRGDWPNIELTGLDTSADGSAPPNVS</sequence>